<sequence>MIFLLKSPSLEPLVLCFFEDIFTCSLL</sequence>
<proteinExistence type="predicted"/>
<dbReference type="EMBL" id="GGEC01041984">
    <property type="protein sequence ID" value="MBX22468.1"/>
    <property type="molecule type" value="Transcribed_RNA"/>
</dbReference>
<dbReference type="AlphaFoldDB" id="A0A2P2LWX6"/>
<organism evidence="1">
    <name type="scientific">Rhizophora mucronata</name>
    <name type="common">Asiatic mangrove</name>
    <dbReference type="NCBI Taxonomy" id="61149"/>
    <lineage>
        <taxon>Eukaryota</taxon>
        <taxon>Viridiplantae</taxon>
        <taxon>Streptophyta</taxon>
        <taxon>Embryophyta</taxon>
        <taxon>Tracheophyta</taxon>
        <taxon>Spermatophyta</taxon>
        <taxon>Magnoliopsida</taxon>
        <taxon>eudicotyledons</taxon>
        <taxon>Gunneridae</taxon>
        <taxon>Pentapetalae</taxon>
        <taxon>rosids</taxon>
        <taxon>fabids</taxon>
        <taxon>Malpighiales</taxon>
        <taxon>Rhizophoraceae</taxon>
        <taxon>Rhizophora</taxon>
    </lineage>
</organism>
<name>A0A2P2LWX6_RHIMU</name>
<protein>
    <submittedName>
        <fullName evidence="1">Uncharacterized protein</fullName>
    </submittedName>
</protein>
<evidence type="ECO:0000313" key="1">
    <source>
        <dbReference type="EMBL" id="MBX22468.1"/>
    </source>
</evidence>
<accession>A0A2P2LWX6</accession>
<reference evidence="1" key="1">
    <citation type="submission" date="2018-02" db="EMBL/GenBank/DDBJ databases">
        <title>Rhizophora mucronata_Transcriptome.</title>
        <authorList>
            <person name="Meera S.P."/>
            <person name="Sreeshan A."/>
            <person name="Augustine A."/>
        </authorList>
    </citation>
    <scope>NUCLEOTIDE SEQUENCE</scope>
    <source>
        <tissue evidence="1">Leaf</tissue>
    </source>
</reference>